<dbReference type="Pfam" id="PF08798">
    <property type="entry name" value="CRISPR_assoc"/>
    <property type="match status" value="1"/>
</dbReference>
<reference evidence="1 2" key="1">
    <citation type="journal article" date="2018" name="Int. J. Syst. Evol. Microbiol.">
        <title>Mesosutterella multiformis gen. nov., sp. nov., a member of the family Sutterellaceae and Sutterella megalosphaeroides sp. nov., isolated from human faeces.</title>
        <authorList>
            <person name="Sakamoto M."/>
            <person name="Ikeyama N."/>
            <person name="Kunihiro T."/>
            <person name="Iino T."/>
            <person name="Yuki M."/>
            <person name="Ohkuma M."/>
        </authorList>
    </citation>
    <scope>NUCLEOTIDE SEQUENCE [LARGE SCALE GENOMIC DNA]</scope>
    <source>
        <strain evidence="1 2">6FBBBH3</strain>
    </source>
</reference>
<dbReference type="OrthoDB" id="9795689at2"/>
<dbReference type="Gene3D" id="3.30.70.1210">
    <property type="entry name" value="Crispr-associated protein, domain 2"/>
    <property type="match status" value="1"/>
</dbReference>
<dbReference type="RefSeq" id="WP_120177322.1">
    <property type="nucleotide sequence ID" value="NZ_AP018786.1"/>
</dbReference>
<dbReference type="AlphaFoldDB" id="A0A2Z6IEV4"/>
<gene>
    <name evidence="1" type="ORF">SUTMEG_16390</name>
</gene>
<organism evidence="1 2">
    <name type="scientific">Sutterella megalosphaeroides</name>
    <dbReference type="NCBI Taxonomy" id="2494234"/>
    <lineage>
        <taxon>Bacteria</taxon>
        <taxon>Pseudomonadati</taxon>
        <taxon>Pseudomonadota</taxon>
        <taxon>Betaproteobacteria</taxon>
        <taxon>Burkholderiales</taxon>
        <taxon>Sutterellaceae</taxon>
        <taxon>Sutterella</taxon>
    </lineage>
</organism>
<dbReference type="NCBIfam" id="TIGR01907">
    <property type="entry name" value="casE_Cse3"/>
    <property type="match status" value="1"/>
</dbReference>
<sequence>MQLYATQMILSPMAQIRLKVTDTYSLHRLVMDLFPHRYDGQGSELPSGIQWVDCGEHIFGREIRILSKVSPCVLNFGNSGVEDCKIITNPILESFFDKETYRFSLVANPFVCKGSGQRIPIRDELEIGKWLDMKAEGSGFKAVEKNVDRIRPLIFNKGRNRITLHTARISGVLKVQEKEKFIETVGRGIGRGRAWGLGLLQLSLKI</sequence>
<evidence type="ECO:0000313" key="1">
    <source>
        <dbReference type="EMBL" id="BBF23748.1"/>
    </source>
</evidence>
<dbReference type="KEGG" id="sutt:SUTMEG_16390"/>
<dbReference type="SMART" id="SM01101">
    <property type="entry name" value="CRISPR_assoc"/>
    <property type="match status" value="1"/>
</dbReference>
<proteinExistence type="predicted"/>
<dbReference type="SUPFAM" id="SSF117987">
    <property type="entry name" value="CRISPR-associated protein"/>
    <property type="match status" value="1"/>
</dbReference>
<dbReference type="CDD" id="cd09727">
    <property type="entry name" value="Cas6_I-E"/>
    <property type="match status" value="1"/>
</dbReference>
<evidence type="ECO:0000313" key="2">
    <source>
        <dbReference type="Proteomes" id="UP000271003"/>
    </source>
</evidence>
<name>A0A2Z6IEV4_9BURK</name>
<accession>A0A2Z6IEV4</accession>
<keyword evidence="2" id="KW-1185">Reference proteome</keyword>
<dbReference type="Proteomes" id="UP000271003">
    <property type="component" value="Chromosome"/>
</dbReference>
<protein>
    <submittedName>
        <fullName evidence="1">Type I-E CRISPR-associated protein Cas6/Cse3/CasE</fullName>
    </submittedName>
</protein>
<dbReference type="InterPro" id="IPR010179">
    <property type="entry name" value="CRISPR-assoc_prot_Cse3"/>
</dbReference>
<dbReference type="EMBL" id="AP018786">
    <property type="protein sequence ID" value="BBF23748.1"/>
    <property type="molecule type" value="Genomic_DNA"/>
</dbReference>